<evidence type="ECO:0000256" key="4">
    <source>
        <dbReference type="ARBA" id="ARBA00022692"/>
    </source>
</evidence>
<dbReference type="SUPFAM" id="SSF56935">
    <property type="entry name" value="Porins"/>
    <property type="match status" value="1"/>
</dbReference>
<keyword evidence="2" id="KW-0813">Transport</keyword>
<feature type="domain" description="TonB-dependent receptor plug" evidence="13">
    <location>
        <begin position="138"/>
        <end position="240"/>
    </location>
</feature>
<keyword evidence="4" id="KW-0812">Transmembrane</keyword>
<evidence type="ECO:0000256" key="8">
    <source>
        <dbReference type="ARBA" id="ARBA00023170"/>
    </source>
</evidence>
<evidence type="ECO:0000259" key="13">
    <source>
        <dbReference type="Pfam" id="PF07715"/>
    </source>
</evidence>
<comment type="subcellular location">
    <subcellularLocation>
        <location evidence="1">Cell outer membrane</location>
        <topology evidence="1">Multi-pass membrane protein</topology>
    </subcellularLocation>
</comment>
<dbReference type="Gene3D" id="2.40.170.20">
    <property type="entry name" value="TonB-dependent receptor, beta-barrel domain"/>
    <property type="match status" value="1"/>
</dbReference>
<dbReference type="InterPro" id="IPR036942">
    <property type="entry name" value="Beta-barrel_TonB_sf"/>
</dbReference>
<keyword evidence="6 10" id="KW-0798">TonB box</keyword>
<feature type="chain" id="PRO_5047210969" evidence="11">
    <location>
        <begin position="21"/>
        <end position="791"/>
    </location>
</feature>
<evidence type="ECO:0000256" key="3">
    <source>
        <dbReference type="ARBA" id="ARBA00022452"/>
    </source>
</evidence>
<keyword evidence="8 14" id="KW-0675">Receptor</keyword>
<dbReference type="PANTHER" id="PTHR30069">
    <property type="entry name" value="TONB-DEPENDENT OUTER MEMBRANE RECEPTOR"/>
    <property type="match status" value="1"/>
</dbReference>
<comment type="caution">
    <text evidence="14">The sequence shown here is derived from an EMBL/GenBank/DDBJ whole genome shotgun (WGS) entry which is preliminary data.</text>
</comment>
<keyword evidence="5 11" id="KW-0732">Signal</keyword>
<evidence type="ECO:0000256" key="11">
    <source>
        <dbReference type="SAM" id="SignalP"/>
    </source>
</evidence>
<evidence type="ECO:0000256" key="2">
    <source>
        <dbReference type="ARBA" id="ARBA00022448"/>
    </source>
</evidence>
<dbReference type="InterPro" id="IPR039426">
    <property type="entry name" value="TonB-dep_rcpt-like"/>
</dbReference>
<keyword evidence="15" id="KW-1185">Reference proteome</keyword>
<evidence type="ECO:0000256" key="5">
    <source>
        <dbReference type="ARBA" id="ARBA00022729"/>
    </source>
</evidence>
<evidence type="ECO:0000256" key="7">
    <source>
        <dbReference type="ARBA" id="ARBA00023136"/>
    </source>
</evidence>
<evidence type="ECO:0000259" key="12">
    <source>
        <dbReference type="Pfam" id="PF00593"/>
    </source>
</evidence>
<evidence type="ECO:0000313" key="15">
    <source>
        <dbReference type="Proteomes" id="UP000618931"/>
    </source>
</evidence>
<dbReference type="RefSeq" id="WP_196293883.1">
    <property type="nucleotide sequence ID" value="NZ_JADQDM010000007.1"/>
</dbReference>
<evidence type="ECO:0000256" key="1">
    <source>
        <dbReference type="ARBA" id="ARBA00004571"/>
    </source>
</evidence>
<evidence type="ECO:0000256" key="10">
    <source>
        <dbReference type="RuleBase" id="RU003357"/>
    </source>
</evidence>
<evidence type="ECO:0000256" key="6">
    <source>
        <dbReference type="ARBA" id="ARBA00023077"/>
    </source>
</evidence>
<dbReference type="EMBL" id="JADQDM010000007">
    <property type="protein sequence ID" value="MBF9222441.1"/>
    <property type="molecule type" value="Genomic_DNA"/>
</dbReference>
<sequence length="791" mass="86664">MKPIRGAFPLLFAFLTGAFALRPQWVRAQTATIAPVRGEITEAGKATPLPGALLRWLPDAPDANAPVITATADAGGHFVITRPARAASRLVVQALGYRPDTVAVAATGAPYLRVALRPGQELGEVTVTARTLSYSALTPANVQVISSRDLTKSACCNLAESFETNASVEVTTSDAVSGAKQIQLLGLDGSYSLLTVDNQPALRGLAAPYRLGYLAGPWIDNIEIIKGTGSVVNGYEAISGQVNVKLKEPEKTDQLLFNAYANDLGKFDVNLNTSARLSPKWSTVLLLHSDHLGNRVDRNQDGFLDLPLATQFNAFNKWKYQSGHGVVSEVGLGALRETRQGGQMGFRDGGEAAYLANYGTTQATTRYTGYAKTSYTWPSRPYQSLGLLLSGTSHDFTSRYSYGYDTYDYEPNLPPVATTTRTLRDYDGTQRTGLGTLLFQSAIGNTAHVYRAGLSFLYDDYRERLTAGRTYLFDAPLENFARRELVPGAFAEYTYQNSRNLTVVAGLRADRHNLFGWQVTPRLNLKYDAAKNTVLRLAAGRGFRVANPIADNAALLASARQFNISPALRPERAWNLGGSATQYFSALGRPATLVVDYYHTEFDNQVVADTYTAPRYVLIDNLAPGGRSFARSLQAELQLEPLKGLQVKGAYKYLDVRTTYDGVLLPKPLTPKHRGFLNLGYASAFDKWRADATVQWFGQRPMAHISSTHAHGAGQEYSPEVSPRYALLNAQLTRGFKRLDVYAGVENLTNYRQDNPIDSAANPFGPNFDAAMSWGPVYGRLTYLGLRYRIE</sequence>
<gene>
    <name evidence="14" type="ORF">I2H31_15155</name>
</gene>
<keyword evidence="7 10" id="KW-0472">Membrane</keyword>
<dbReference type="Proteomes" id="UP000618931">
    <property type="component" value="Unassembled WGS sequence"/>
</dbReference>
<evidence type="ECO:0000313" key="14">
    <source>
        <dbReference type="EMBL" id="MBF9222441.1"/>
    </source>
</evidence>
<organism evidence="14 15">
    <name type="scientific">Hymenobacter ruricola</name>
    <dbReference type="NCBI Taxonomy" id="2791023"/>
    <lineage>
        <taxon>Bacteria</taxon>
        <taxon>Pseudomonadati</taxon>
        <taxon>Bacteroidota</taxon>
        <taxon>Cytophagia</taxon>
        <taxon>Cytophagales</taxon>
        <taxon>Hymenobacteraceae</taxon>
        <taxon>Hymenobacter</taxon>
    </lineage>
</organism>
<dbReference type="InterPro" id="IPR012910">
    <property type="entry name" value="Plug_dom"/>
</dbReference>
<feature type="signal peptide" evidence="11">
    <location>
        <begin position="1"/>
        <end position="20"/>
    </location>
</feature>
<keyword evidence="9" id="KW-0998">Cell outer membrane</keyword>
<dbReference type="Gene3D" id="2.170.130.10">
    <property type="entry name" value="TonB-dependent receptor, plug domain"/>
    <property type="match status" value="1"/>
</dbReference>
<feature type="domain" description="TonB-dependent receptor-like beta-barrel" evidence="12">
    <location>
        <begin position="357"/>
        <end position="748"/>
    </location>
</feature>
<accession>A0ABS0I6Q2</accession>
<dbReference type="InterPro" id="IPR000531">
    <property type="entry name" value="Beta-barrel_TonB"/>
</dbReference>
<dbReference type="Pfam" id="PF00593">
    <property type="entry name" value="TonB_dep_Rec_b-barrel"/>
    <property type="match status" value="1"/>
</dbReference>
<proteinExistence type="inferred from homology"/>
<evidence type="ECO:0000256" key="9">
    <source>
        <dbReference type="ARBA" id="ARBA00023237"/>
    </source>
</evidence>
<dbReference type="InterPro" id="IPR037066">
    <property type="entry name" value="Plug_dom_sf"/>
</dbReference>
<reference evidence="14 15" key="1">
    <citation type="submission" date="2020-11" db="EMBL/GenBank/DDBJ databases">
        <authorList>
            <person name="Kim M.K."/>
        </authorList>
    </citation>
    <scope>NUCLEOTIDE SEQUENCE [LARGE SCALE GENOMIC DNA]</scope>
    <source>
        <strain evidence="14 15">BT662</strain>
    </source>
</reference>
<keyword evidence="3" id="KW-1134">Transmembrane beta strand</keyword>
<comment type="similarity">
    <text evidence="10">Belongs to the TonB-dependent receptor family.</text>
</comment>
<dbReference type="PANTHER" id="PTHR30069:SF29">
    <property type="entry name" value="HEMOGLOBIN AND HEMOGLOBIN-HAPTOGLOBIN-BINDING PROTEIN 1-RELATED"/>
    <property type="match status" value="1"/>
</dbReference>
<dbReference type="Pfam" id="PF07715">
    <property type="entry name" value="Plug"/>
    <property type="match status" value="1"/>
</dbReference>
<name>A0ABS0I6Q2_9BACT</name>
<protein>
    <submittedName>
        <fullName evidence="14">TonB-dependent receptor</fullName>
    </submittedName>
</protein>